<keyword evidence="2" id="KW-1185">Reference proteome</keyword>
<evidence type="ECO:0000313" key="2">
    <source>
        <dbReference type="Proteomes" id="UP000270094"/>
    </source>
</evidence>
<dbReference type="EMBL" id="UYYB01004559">
    <property type="protein sequence ID" value="VDM67095.1"/>
    <property type="molecule type" value="Genomic_DNA"/>
</dbReference>
<dbReference type="Proteomes" id="UP000270094">
    <property type="component" value="Unassembled WGS sequence"/>
</dbReference>
<sequence>MNKSSHVVSGPRTFCFVRDIPEFLETIYRLSFSLYDRPIHVLPQGRIPLDQERDIDLIFGLRNPTRCECDGCTSEDVVPALCADVLCAASLEGLRRSH</sequence>
<dbReference type="AlphaFoldDB" id="A0A3P7K6Y9"/>
<proteinExistence type="predicted"/>
<gene>
    <name evidence="1" type="ORF">SVUK_LOCUS2093</name>
</gene>
<protein>
    <submittedName>
        <fullName evidence="1">Uncharacterized protein</fullName>
    </submittedName>
</protein>
<evidence type="ECO:0000313" key="1">
    <source>
        <dbReference type="EMBL" id="VDM67095.1"/>
    </source>
</evidence>
<reference evidence="1 2" key="1">
    <citation type="submission" date="2018-11" db="EMBL/GenBank/DDBJ databases">
        <authorList>
            <consortium name="Pathogen Informatics"/>
        </authorList>
    </citation>
    <scope>NUCLEOTIDE SEQUENCE [LARGE SCALE GENOMIC DNA]</scope>
</reference>
<name>A0A3P7K6Y9_STRVU</name>
<accession>A0A3P7K6Y9</accession>
<organism evidence="1 2">
    <name type="scientific">Strongylus vulgaris</name>
    <name type="common">Blood worm</name>
    <dbReference type="NCBI Taxonomy" id="40348"/>
    <lineage>
        <taxon>Eukaryota</taxon>
        <taxon>Metazoa</taxon>
        <taxon>Ecdysozoa</taxon>
        <taxon>Nematoda</taxon>
        <taxon>Chromadorea</taxon>
        <taxon>Rhabditida</taxon>
        <taxon>Rhabditina</taxon>
        <taxon>Rhabditomorpha</taxon>
        <taxon>Strongyloidea</taxon>
        <taxon>Strongylidae</taxon>
        <taxon>Strongylus</taxon>
    </lineage>
</organism>